<keyword evidence="12" id="KW-1185">Reference proteome</keyword>
<evidence type="ECO:0000256" key="7">
    <source>
        <dbReference type="ARBA" id="ARBA00051843"/>
    </source>
</evidence>
<dbReference type="FunFam" id="3.90.260.10:FF:000001">
    <property type="entry name" value="Protein-glutamine gamma-glutamyltransferase 2"/>
    <property type="match status" value="1"/>
</dbReference>
<dbReference type="Pfam" id="PF00927">
    <property type="entry name" value="Transglut_C"/>
    <property type="match status" value="2"/>
</dbReference>
<feature type="binding site" evidence="9">
    <location>
        <position position="466"/>
    </location>
    <ligand>
        <name>Ca(2+)</name>
        <dbReference type="ChEBI" id="CHEBI:29108"/>
    </ligand>
</feature>
<feature type="active site" evidence="8">
    <location>
        <position position="346"/>
    </location>
</feature>
<evidence type="ECO:0000259" key="10">
    <source>
        <dbReference type="SMART" id="SM00460"/>
    </source>
</evidence>
<dbReference type="SUPFAM" id="SSF54001">
    <property type="entry name" value="Cysteine proteinases"/>
    <property type="match status" value="1"/>
</dbReference>
<dbReference type="EC" id="2.3.2.13" evidence="6"/>
<feature type="active site" evidence="8">
    <location>
        <position position="369"/>
    </location>
</feature>
<dbReference type="SUPFAM" id="SSF81296">
    <property type="entry name" value="E set domains"/>
    <property type="match status" value="1"/>
</dbReference>
<dbReference type="FunFam" id="2.60.40.10:FF:000171">
    <property type="entry name" value="protein-glutamine gamma-glutamyltransferase 6"/>
    <property type="match status" value="1"/>
</dbReference>
<evidence type="ECO:0000256" key="5">
    <source>
        <dbReference type="ARBA" id="ARBA00023315"/>
    </source>
</evidence>
<proteinExistence type="inferred from homology"/>
<evidence type="ECO:0000256" key="9">
    <source>
        <dbReference type="PIRSR" id="PIRSR000459-2"/>
    </source>
</evidence>
<evidence type="ECO:0000256" key="3">
    <source>
        <dbReference type="ARBA" id="ARBA00022723"/>
    </source>
</evidence>
<dbReference type="PANTHER" id="PTHR11590">
    <property type="entry name" value="PROTEIN-GLUTAMINE GAMMA-GLUTAMYLTRANSFERASE"/>
    <property type="match status" value="1"/>
</dbReference>
<protein>
    <recommendedName>
        <fullName evidence="6">protein-glutamine gamma-glutamyltransferase</fullName>
        <ecNumber evidence="6">2.3.2.13</ecNumber>
    </recommendedName>
</protein>
<feature type="binding site" evidence="9">
    <location>
        <position position="471"/>
    </location>
    <ligand>
        <name>Ca(2+)</name>
        <dbReference type="ChEBI" id="CHEBI:29108"/>
    </ligand>
</feature>
<dbReference type="GO" id="GO:0003810">
    <property type="term" value="F:protein-glutamine gamma-glutamyltransferase activity"/>
    <property type="evidence" value="ECO:0007669"/>
    <property type="project" value="UniProtKB-EC"/>
</dbReference>
<feature type="binding site" evidence="9">
    <location>
        <position position="409"/>
    </location>
    <ligand>
        <name>Ca(2+)</name>
        <dbReference type="ChEBI" id="CHEBI:29108"/>
    </ligand>
</feature>
<dbReference type="FunFam" id="2.60.40.10:FF:000090">
    <property type="entry name" value="Protein-glutamine gamma-glutamyltransferase 2"/>
    <property type="match status" value="1"/>
</dbReference>
<name>A0A9N9MW58_9CUCU</name>
<dbReference type="Gene3D" id="3.90.260.10">
    <property type="entry name" value="Transglutaminase-like"/>
    <property type="match status" value="1"/>
</dbReference>
<keyword evidence="5" id="KW-0012">Acyltransferase</keyword>
<keyword evidence="4 9" id="KW-0106">Calcium</keyword>
<dbReference type="SMART" id="SM00460">
    <property type="entry name" value="TGc"/>
    <property type="match status" value="1"/>
</dbReference>
<dbReference type="InterPro" id="IPR001102">
    <property type="entry name" value="Transglutaminase_N"/>
</dbReference>
<dbReference type="Proteomes" id="UP001152799">
    <property type="component" value="Chromosome 7"/>
</dbReference>
<dbReference type="OrthoDB" id="437511at2759"/>
<dbReference type="InterPro" id="IPR014756">
    <property type="entry name" value="Ig_E-set"/>
</dbReference>
<dbReference type="PANTHER" id="PTHR11590:SF52">
    <property type="entry name" value="HEMOCYTE PROTEIN-GLUTAMINE GAMMA-GLUTAMYLTRANSFERASE-LIKE PROTEIN"/>
    <property type="match status" value="1"/>
</dbReference>
<evidence type="ECO:0000256" key="8">
    <source>
        <dbReference type="PIRSR" id="PIRSR000459-1"/>
    </source>
</evidence>
<dbReference type="InterPro" id="IPR023608">
    <property type="entry name" value="Transglutaminase_animal"/>
</dbReference>
<dbReference type="InterPro" id="IPR013783">
    <property type="entry name" value="Ig-like_fold"/>
</dbReference>
<accession>A0A9N9MW58</accession>
<dbReference type="AlphaFoldDB" id="A0A9N9MW58"/>
<comment type="cofactor">
    <cofactor evidence="9">
        <name>Ca(2+)</name>
        <dbReference type="ChEBI" id="CHEBI:29108"/>
    </cofactor>
    <text evidence="9">Binds 1 Ca(2+) ion per subunit.</text>
</comment>
<feature type="domain" description="Transglutaminase-like" evidence="10">
    <location>
        <begin position="275"/>
        <end position="372"/>
    </location>
</feature>
<evidence type="ECO:0000256" key="2">
    <source>
        <dbReference type="ARBA" id="ARBA00022679"/>
    </source>
</evidence>
<evidence type="ECO:0000313" key="11">
    <source>
        <dbReference type="EMBL" id="CAG9771727.1"/>
    </source>
</evidence>
<feature type="active site" evidence="8">
    <location>
        <position position="283"/>
    </location>
</feature>
<keyword evidence="3 9" id="KW-0479">Metal-binding</keyword>
<sequence>MMEPIQPVGTEFYCKENAKESHTDMYDLLDTEVPFPVLRRGCNMFFAIRFNRDYVPTQDVIRVRFTIGDKPNVVKGTRVILPIMTKQKKLAHDPSRWSISLVQDSGTIITVKVHISAHAPVGIWKCSLQTNIVGQKEKRFDYAVPDDIYIIFNPWCSQDGVFMENDEERKEYILNETGKIWCGTFKNPTGKHWVFGQFDDIVLPSAMLLMEKSGLPHSERGNPVLVTRAISAMINSVDDGGLVEGRWDGQYEDGTSPFAWTGSTGIMDQYLRSGGNPVKYGQCWVFSGATVTVCRTLGIPCRSTTNYVSAHDTNQSMTVDKFFDIFGNKIEESDEIDCKDSCWNFHVWNDVWMSRPDLPQGYGGWQVIDATPQETSDKVYRCGPASVAAVKKGEVGYLYDTPFVFSEVNADIVHFKEDEESDWGFSRLSINKYHVGRKILTKRIDVNDEKGDTDMWDITSLFKNPENTPAERLAVYNAVRGIPKAQQFYEIPSEENNDVVFDLVDIDTVNIGKSFDIVVKIENKSHEDRTISAVLTAASVLYTGAAAGDIKKSQGMFKVAAGKEDTMRIRVSPEEYLDKLVDHGSIKIYALATVQETKQTWSEEDDFTMLLPVLNISMPESCVVHQPCEIDFSFTNPLNIQLTNCIYTIEGPGLQKPKTVKHENIEPRTEVRFNHTFTPQKIGARKLVVSFTSKQIQNISASSIVRIDG</sequence>
<dbReference type="InterPro" id="IPR036238">
    <property type="entry name" value="Transglutaminase_C_sf"/>
</dbReference>
<dbReference type="GO" id="GO:0046872">
    <property type="term" value="F:metal ion binding"/>
    <property type="evidence" value="ECO:0007669"/>
    <property type="project" value="UniProtKB-KW"/>
</dbReference>
<feature type="binding site" evidence="9">
    <location>
        <position position="411"/>
    </location>
    <ligand>
        <name>Ca(2+)</name>
        <dbReference type="ChEBI" id="CHEBI:29108"/>
    </ligand>
</feature>
<evidence type="ECO:0000256" key="6">
    <source>
        <dbReference type="ARBA" id="ARBA00024222"/>
    </source>
</evidence>
<reference evidence="11" key="1">
    <citation type="submission" date="2022-01" db="EMBL/GenBank/DDBJ databases">
        <authorList>
            <person name="King R."/>
        </authorList>
    </citation>
    <scope>NUCLEOTIDE SEQUENCE</scope>
</reference>
<dbReference type="Gene3D" id="2.60.40.10">
    <property type="entry name" value="Immunoglobulins"/>
    <property type="match status" value="3"/>
</dbReference>
<evidence type="ECO:0000313" key="12">
    <source>
        <dbReference type="Proteomes" id="UP001152799"/>
    </source>
</evidence>
<dbReference type="InterPro" id="IPR050779">
    <property type="entry name" value="Transglutaminase"/>
</dbReference>
<dbReference type="InterPro" id="IPR036985">
    <property type="entry name" value="Transglutaminase-like_sf"/>
</dbReference>
<dbReference type="Pfam" id="PF01841">
    <property type="entry name" value="Transglut_core"/>
    <property type="match status" value="1"/>
</dbReference>
<dbReference type="EMBL" id="OU892283">
    <property type="protein sequence ID" value="CAG9771727.1"/>
    <property type="molecule type" value="Genomic_DNA"/>
</dbReference>
<evidence type="ECO:0000256" key="4">
    <source>
        <dbReference type="ARBA" id="ARBA00022837"/>
    </source>
</evidence>
<comment type="similarity">
    <text evidence="1">Belongs to the transglutaminase superfamily. Transglutaminase family.</text>
</comment>
<keyword evidence="2" id="KW-0808">Transferase</keyword>
<dbReference type="SUPFAM" id="SSF49309">
    <property type="entry name" value="Transglutaminase, two C-terminal domains"/>
    <property type="match status" value="2"/>
</dbReference>
<organism evidence="11 12">
    <name type="scientific">Ceutorhynchus assimilis</name>
    <name type="common">cabbage seed weevil</name>
    <dbReference type="NCBI Taxonomy" id="467358"/>
    <lineage>
        <taxon>Eukaryota</taxon>
        <taxon>Metazoa</taxon>
        <taxon>Ecdysozoa</taxon>
        <taxon>Arthropoda</taxon>
        <taxon>Hexapoda</taxon>
        <taxon>Insecta</taxon>
        <taxon>Pterygota</taxon>
        <taxon>Neoptera</taxon>
        <taxon>Endopterygota</taxon>
        <taxon>Coleoptera</taxon>
        <taxon>Polyphaga</taxon>
        <taxon>Cucujiformia</taxon>
        <taxon>Curculionidae</taxon>
        <taxon>Ceutorhynchinae</taxon>
        <taxon>Ceutorhynchus</taxon>
    </lineage>
</organism>
<evidence type="ECO:0000256" key="1">
    <source>
        <dbReference type="ARBA" id="ARBA00005968"/>
    </source>
</evidence>
<dbReference type="PIRSF" id="PIRSF000459">
    <property type="entry name" value="TGM_EBP42"/>
    <property type="match status" value="1"/>
</dbReference>
<dbReference type="InterPro" id="IPR008958">
    <property type="entry name" value="Transglutaminase_C"/>
</dbReference>
<gene>
    <name evidence="11" type="ORF">CEUTPL_LOCUS12155</name>
</gene>
<comment type="catalytic activity">
    <reaction evidence="7">
        <text>L-glutaminyl-[protein] + L-lysyl-[protein] = [protein]-L-lysyl-N(6)-5-L-glutamyl-[protein] + NH4(+)</text>
        <dbReference type="Rhea" id="RHEA:54816"/>
        <dbReference type="Rhea" id="RHEA-COMP:9752"/>
        <dbReference type="Rhea" id="RHEA-COMP:10207"/>
        <dbReference type="Rhea" id="RHEA-COMP:14005"/>
        <dbReference type="ChEBI" id="CHEBI:28938"/>
        <dbReference type="ChEBI" id="CHEBI:29969"/>
        <dbReference type="ChEBI" id="CHEBI:30011"/>
        <dbReference type="ChEBI" id="CHEBI:138370"/>
        <dbReference type="EC" id="2.3.2.13"/>
    </reaction>
</comment>
<dbReference type="InterPro" id="IPR002931">
    <property type="entry name" value="Transglutaminase-like"/>
</dbReference>
<dbReference type="InterPro" id="IPR038765">
    <property type="entry name" value="Papain-like_cys_pep_sf"/>
</dbReference>
<dbReference type="Pfam" id="PF00868">
    <property type="entry name" value="Transglut_N"/>
    <property type="match status" value="1"/>
</dbReference>